<keyword evidence="3 5" id="KW-1133">Transmembrane helix</keyword>
<keyword evidence="7" id="KW-1185">Reference proteome</keyword>
<feature type="transmembrane region" description="Helical" evidence="5">
    <location>
        <begin position="267"/>
        <end position="289"/>
    </location>
</feature>
<sequence length="329" mass="37513">MECEEVRELTRSTGFRLAIGIQAVTAFLSVIASAVALRKSKQLHFHINCKILMMSMLFLYIVHSIFLAVIQSIQLVLYITSDDPCKILFTVATCFCFRLPTTACLLSFVALQFAITVERMVALWKRCKYEEYGSRLGISLSAASVLISLVATGWAASSEEFKDSVPYCAAATARTADRVTLLCFYMCIITLLTLIAIVALFAFNKIAAKRKIFDLQSSYQIRENATVIRIMLPLSIFQTTCYVVFSVSNGFISMFRERLSHVMYRTLWASTYIIPIYTLISPVLILFIIKWSQQLRAAKLKQLMNRCANEKDAYFRTYTQMWNNHIRTL</sequence>
<keyword evidence="4 5" id="KW-0472">Membrane</keyword>
<comment type="caution">
    <text evidence="6">The sequence shown here is derived from an EMBL/GenBank/DDBJ whole genome shotgun (WGS) entry which is preliminary data.</text>
</comment>
<dbReference type="InterPro" id="IPR051080">
    <property type="entry name" value="Nematode_rcpt-like_serp_alpha"/>
</dbReference>
<dbReference type="EMBL" id="JARK01001402">
    <property type="protein sequence ID" value="EYC08407.1"/>
    <property type="molecule type" value="Genomic_DNA"/>
</dbReference>
<accession>A0A016U0M6</accession>
<dbReference type="GO" id="GO:0016020">
    <property type="term" value="C:membrane"/>
    <property type="evidence" value="ECO:0007669"/>
    <property type="project" value="UniProtKB-SubCell"/>
</dbReference>
<dbReference type="InterPro" id="IPR000344">
    <property type="entry name" value="7TM_GPCR_serpentine_rcpt_Sra"/>
</dbReference>
<dbReference type="Proteomes" id="UP000024635">
    <property type="component" value="Unassembled WGS sequence"/>
</dbReference>
<dbReference type="PANTHER" id="PTHR31357:SF18">
    <property type="entry name" value="SERPENTINE RECEPTOR, CLASS T"/>
    <property type="match status" value="1"/>
</dbReference>
<feature type="transmembrane region" description="Helical" evidence="5">
    <location>
        <begin position="136"/>
        <end position="156"/>
    </location>
</feature>
<name>A0A016U0M6_9BILA</name>
<comment type="subcellular location">
    <subcellularLocation>
        <location evidence="1">Membrane</location>
        <topology evidence="1">Multi-pass membrane protein</topology>
    </subcellularLocation>
</comment>
<feature type="transmembrane region" description="Helical" evidence="5">
    <location>
        <begin position="179"/>
        <end position="203"/>
    </location>
</feature>
<dbReference type="OrthoDB" id="5820030at2759"/>
<reference evidence="7" key="1">
    <citation type="journal article" date="2015" name="Nat. Genet.">
        <title>The genome and transcriptome of the zoonotic hookworm Ancylostoma ceylanicum identify infection-specific gene families.</title>
        <authorList>
            <person name="Schwarz E.M."/>
            <person name="Hu Y."/>
            <person name="Antoshechkin I."/>
            <person name="Miller M.M."/>
            <person name="Sternberg P.W."/>
            <person name="Aroian R.V."/>
        </authorList>
    </citation>
    <scope>NUCLEOTIDE SEQUENCE</scope>
    <source>
        <strain evidence="7">HY135</strain>
    </source>
</reference>
<dbReference type="GO" id="GO:0004930">
    <property type="term" value="F:G protein-coupled receptor activity"/>
    <property type="evidence" value="ECO:0007669"/>
    <property type="project" value="InterPro"/>
</dbReference>
<gene>
    <name evidence="6" type="primary">Acey_s0066.g3747</name>
    <name evidence="6" type="ORF">Y032_0066g3747</name>
</gene>
<dbReference type="InterPro" id="IPR019408">
    <property type="entry name" value="7TM_GPCR_serpentine_rcpt_Srab"/>
</dbReference>
<dbReference type="Pfam" id="PF10292">
    <property type="entry name" value="7TM_GPCR_Srab"/>
    <property type="match status" value="1"/>
</dbReference>
<feature type="transmembrane region" description="Helical" evidence="5">
    <location>
        <begin position="57"/>
        <end position="81"/>
    </location>
</feature>
<evidence type="ECO:0000256" key="2">
    <source>
        <dbReference type="ARBA" id="ARBA00022692"/>
    </source>
</evidence>
<proteinExistence type="predicted"/>
<dbReference type="PANTHER" id="PTHR31357">
    <property type="entry name" value="SERPENTINE RECEPTOR CLASS ALPHA-10"/>
    <property type="match status" value="1"/>
</dbReference>
<feature type="transmembrane region" description="Helical" evidence="5">
    <location>
        <begin position="15"/>
        <end position="37"/>
    </location>
</feature>
<feature type="transmembrane region" description="Helical" evidence="5">
    <location>
        <begin position="224"/>
        <end position="247"/>
    </location>
</feature>
<evidence type="ECO:0000313" key="6">
    <source>
        <dbReference type="EMBL" id="EYC08407.1"/>
    </source>
</evidence>
<dbReference type="GO" id="GO:0004984">
    <property type="term" value="F:olfactory receptor activity"/>
    <property type="evidence" value="ECO:0007669"/>
    <property type="project" value="TreeGrafter"/>
</dbReference>
<evidence type="ECO:0000256" key="1">
    <source>
        <dbReference type="ARBA" id="ARBA00004141"/>
    </source>
</evidence>
<evidence type="ECO:0000256" key="5">
    <source>
        <dbReference type="SAM" id="Phobius"/>
    </source>
</evidence>
<evidence type="ECO:0008006" key="8">
    <source>
        <dbReference type="Google" id="ProtNLM"/>
    </source>
</evidence>
<feature type="transmembrane region" description="Helical" evidence="5">
    <location>
        <begin position="87"/>
        <end position="115"/>
    </location>
</feature>
<evidence type="ECO:0000313" key="7">
    <source>
        <dbReference type="Proteomes" id="UP000024635"/>
    </source>
</evidence>
<protein>
    <recommendedName>
        <fullName evidence="8">G-protein coupled receptors family 1 profile domain-containing protein</fullName>
    </recommendedName>
</protein>
<dbReference type="AlphaFoldDB" id="A0A016U0M6"/>
<evidence type="ECO:0000256" key="4">
    <source>
        <dbReference type="ARBA" id="ARBA00023136"/>
    </source>
</evidence>
<dbReference type="PRINTS" id="PR00697">
    <property type="entry name" value="TMPROTEINSRA"/>
</dbReference>
<organism evidence="6 7">
    <name type="scientific">Ancylostoma ceylanicum</name>
    <dbReference type="NCBI Taxonomy" id="53326"/>
    <lineage>
        <taxon>Eukaryota</taxon>
        <taxon>Metazoa</taxon>
        <taxon>Ecdysozoa</taxon>
        <taxon>Nematoda</taxon>
        <taxon>Chromadorea</taxon>
        <taxon>Rhabditida</taxon>
        <taxon>Rhabditina</taxon>
        <taxon>Rhabditomorpha</taxon>
        <taxon>Strongyloidea</taxon>
        <taxon>Ancylostomatidae</taxon>
        <taxon>Ancylostomatinae</taxon>
        <taxon>Ancylostoma</taxon>
    </lineage>
</organism>
<keyword evidence="2 5" id="KW-0812">Transmembrane</keyword>
<evidence type="ECO:0000256" key="3">
    <source>
        <dbReference type="ARBA" id="ARBA00022989"/>
    </source>
</evidence>